<reference evidence="2" key="1">
    <citation type="journal article" date="2014" name="Front. Microbiol.">
        <title>High frequency of phylogenetically diverse reductive dehalogenase-homologous genes in deep subseafloor sedimentary metagenomes.</title>
        <authorList>
            <person name="Kawai M."/>
            <person name="Futagami T."/>
            <person name="Toyoda A."/>
            <person name="Takaki Y."/>
            <person name="Nishi S."/>
            <person name="Hori S."/>
            <person name="Arai W."/>
            <person name="Tsubouchi T."/>
            <person name="Morono Y."/>
            <person name="Uchiyama I."/>
            <person name="Ito T."/>
            <person name="Fujiyama A."/>
            <person name="Inagaki F."/>
            <person name="Takami H."/>
        </authorList>
    </citation>
    <scope>NUCLEOTIDE SEQUENCE</scope>
    <source>
        <strain evidence="2">Expedition CK06-06</strain>
    </source>
</reference>
<feature type="transmembrane region" description="Helical" evidence="1">
    <location>
        <begin position="6"/>
        <end position="22"/>
    </location>
</feature>
<name>X0VJA1_9ZZZZ</name>
<organism evidence="2">
    <name type="scientific">marine sediment metagenome</name>
    <dbReference type="NCBI Taxonomy" id="412755"/>
    <lineage>
        <taxon>unclassified sequences</taxon>
        <taxon>metagenomes</taxon>
        <taxon>ecological metagenomes</taxon>
    </lineage>
</organism>
<sequence>MESGASTFVIVIFLALLVEYAVERLFGTFKLLKGYPMVLIAMAAGVGICFAPNPDVNLFHLLFGKPVEIWSTVATGMVVGGGSDVVHSFIRKFAPRKV</sequence>
<feature type="transmembrane region" description="Helical" evidence="1">
    <location>
        <begin position="34"/>
        <end position="53"/>
    </location>
</feature>
<dbReference type="AlphaFoldDB" id="X0VJA1"/>
<dbReference type="EMBL" id="BARS01029055">
    <property type="protein sequence ID" value="GAG00641.1"/>
    <property type="molecule type" value="Genomic_DNA"/>
</dbReference>
<evidence type="ECO:0000256" key="1">
    <source>
        <dbReference type="SAM" id="Phobius"/>
    </source>
</evidence>
<comment type="caution">
    <text evidence="2">The sequence shown here is derived from an EMBL/GenBank/DDBJ whole genome shotgun (WGS) entry which is preliminary data.</text>
</comment>
<keyword evidence="1" id="KW-0812">Transmembrane</keyword>
<keyword evidence="1" id="KW-1133">Transmembrane helix</keyword>
<proteinExistence type="predicted"/>
<protein>
    <submittedName>
        <fullName evidence="2">Uncharacterized protein</fullName>
    </submittedName>
</protein>
<feature type="transmembrane region" description="Helical" evidence="1">
    <location>
        <begin position="69"/>
        <end position="90"/>
    </location>
</feature>
<evidence type="ECO:0000313" key="2">
    <source>
        <dbReference type="EMBL" id="GAG00641.1"/>
    </source>
</evidence>
<keyword evidence="1" id="KW-0472">Membrane</keyword>
<gene>
    <name evidence="2" type="ORF">S01H1_45469</name>
</gene>
<accession>X0VJA1</accession>